<protein>
    <recommendedName>
        <fullName evidence="3 9">DNA repair protein RecN</fullName>
    </recommendedName>
    <alternativeName>
        <fullName evidence="8 9">Recombination protein N</fullName>
    </alternativeName>
</protein>
<dbReference type="PANTHER" id="PTHR11059">
    <property type="entry name" value="DNA REPAIR PROTEIN RECN"/>
    <property type="match status" value="1"/>
</dbReference>
<dbReference type="PIRSF" id="PIRSF003128">
    <property type="entry name" value="RecN"/>
    <property type="match status" value="1"/>
</dbReference>
<dbReference type="GO" id="GO:0006281">
    <property type="term" value="P:DNA repair"/>
    <property type="evidence" value="ECO:0007669"/>
    <property type="project" value="UniProtKB-KW"/>
</dbReference>
<comment type="caution">
    <text evidence="12">The sequence shown here is derived from an EMBL/GenBank/DDBJ whole genome shotgun (WGS) entry which is preliminary data.</text>
</comment>
<accession>A0A5J5IGH3</accession>
<sequence>MLQQLHIQNYAIIDSIEINFSSHLNIITGETGAGKSILMGALNLILGERADTLVLADKEKKCFIEGIFKTNHAPVKEFLLNNELDCDEELVIRRELAVNGKSRAFINDTPVTLNELKQLSSLLVDLHQQFDTQDLGNNDFQREVIDALAGNTKDIEQYQSVYKNYRNVLKELETLKNEQAAANKEFDYNKFLFDELEEANFSENEIEDIDAEIKLISNAENIKEILSSIYFELEESEQPIVQNIKAISHKLQGLESYHHNIEPLTKRLQSVQIEMQDIASEVSSINESVIYDVEKISLLNERMAAGYKLLKKHGVTTTAQLLDIKNELEAQLDKVTNLKDDILQREKQSAELYNEALKIAEKISLKRQKQLKPFEEKVNQLLKQVGMPNAKLKVDIQNANNLNLFGINNIEFLFNANMPSGIENNNQRFEPLRKVASGGELSRLMLSIKSLVAKSVQLPVLIFDEIDSGISGEAARQVGIIMKELSDAHQVISITHQPQIAAKAETHFFVYKEIVKDKIITSIRQLNGDERITTIAKMLSGEKPTAAAFENAREMIGN</sequence>
<keyword evidence="4" id="KW-0547">Nucleotide-binding</keyword>
<evidence type="ECO:0000256" key="10">
    <source>
        <dbReference type="SAM" id="Coils"/>
    </source>
</evidence>
<reference evidence="12 13" key="1">
    <citation type="submission" date="2019-09" db="EMBL/GenBank/DDBJ databases">
        <title>Draft genome sequence of Ginsengibacter sp. BR5-29.</title>
        <authorList>
            <person name="Im W.-T."/>
        </authorList>
    </citation>
    <scope>NUCLEOTIDE SEQUENCE [LARGE SCALE GENOMIC DNA]</scope>
    <source>
        <strain evidence="12 13">BR5-29</strain>
    </source>
</reference>
<name>A0A5J5IGH3_9BACT</name>
<dbReference type="Gene3D" id="3.40.50.300">
    <property type="entry name" value="P-loop containing nucleotide triphosphate hydrolases"/>
    <property type="match status" value="2"/>
</dbReference>
<evidence type="ECO:0000259" key="11">
    <source>
        <dbReference type="Pfam" id="PF02463"/>
    </source>
</evidence>
<dbReference type="PANTHER" id="PTHR11059:SF0">
    <property type="entry name" value="DNA REPAIR PROTEIN RECN"/>
    <property type="match status" value="1"/>
</dbReference>
<evidence type="ECO:0000256" key="1">
    <source>
        <dbReference type="ARBA" id="ARBA00003618"/>
    </source>
</evidence>
<keyword evidence="6" id="KW-0067">ATP-binding</keyword>
<keyword evidence="7 9" id="KW-0234">DNA repair</keyword>
<comment type="function">
    <text evidence="1 9">May be involved in recombinational repair of damaged DNA.</text>
</comment>
<dbReference type="GO" id="GO:0005524">
    <property type="term" value="F:ATP binding"/>
    <property type="evidence" value="ECO:0007669"/>
    <property type="project" value="UniProtKB-KW"/>
</dbReference>
<dbReference type="SUPFAM" id="SSF52540">
    <property type="entry name" value="P-loop containing nucleoside triphosphate hydrolases"/>
    <property type="match status" value="2"/>
</dbReference>
<dbReference type="NCBIfam" id="TIGR00634">
    <property type="entry name" value="recN"/>
    <property type="match status" value="1"/>
</dbReference>
<evidence type="ECO:0000313" key="13">
    <source>
        <dbReference type="Proteomes" id="UP000326903"/>
    </source>
</evidence>
<evidence type="ECO:0000256" key="7">
    <source>
        <dbReference type="ARBA" id="ARBA00023204"/>
    </source>
</evidence>
<dbReference type="InterPro" id="IPR004604">
    <property type="entry name" value="DNA_recomb/repair_RecN"/>
</dbReference>
<dbReference type="CDD" id="cd03241">
    <property type="entry name" value="ABC_RecN"/>
    <property type="match status" value="2"/>
</dbReference>
<evidence type="ECO:0000256" key="4">
    <source>
        <dbReference type="ARBA" id="ARBA00022741"/>
    </source>
</evidence>
<keyword evidence="10" id="KW-0175">Coiled coil</keyword>
<keyword evidence="13" id="KW-1185">Reference proteome</keyword>
<keyword evidence="5 9" id="KW-0227">DNA damage</keyword>
<proteinExistence type="inferred from homology"/>
<dbReference type="InterPro" id="IPR027417">
    <property type="entry name" value="P-loop_NTPase"/>
</dbReference>
<dbReference type="Pfam" id="PF02463">
    <property type="entry name" value="SMC_N"/>
    <property type="match status" value="1"/>
</dbReference>
<organism evidence="12 13">
    <name type="scientific">Ginsengibacter hankyongi</name>
    <dbReference type="NCBI Taxonomy" id="2607284"/>
    <lineage>
        <taxon>Bacteria</taxon>
        <taxon>Pseudomonadati</taxon>
        <taxon>Bacteroidota</taxon>
        <taxon>Chitinophagia</taxon>
        <taxon>Chitinophagales</taxon>
        <taxon>Chitinophagaceae</taxon>
        <taxon>Ginsengibacter</taxon>
    </lineage>
</organism>
<evidence type="ECO:0000256" key="3">
    <source>
        <dbReference type="ARBA" id="ARBA00021315"/>
    </source>
</evidence>
<dbReference type="GO" id="GO:0006310">
    <property type="term" value="P:DNA recombination"/>
    <property type="evidence" value="ECO:0007669"/>
    <property type="project" value="InterPro"/>
</dbReference>
<dbReference type="InterPro" id="IPR003395">
    <property type="entry name" value="RecF/RecN/SMC_N"/>
</dbReference>
<evidence type="ECO:0000256" key="8">
    <source>
        <dbReference type="ARBA" id="ARBA00033408"/>
    </source>
</evidence>
<dbReference type="AlphaFoldDB" id="A0A5J5IGH3"/>
<evidence type="ECO:0000256" key="6">
    <source>
        <dbReference type="ARBA" id="ARBA00022840"/>
    </source>
</evidence>
<dbReference type="EMBL" id="VYQF01000002">
    <property type="protein sequence ID" value="KAA9039201.1"/>
    <property type="molecule type" value="Genomic_DNA"/>
</dbReference>
<gene>
    <name evidence="12" type="primary">recN</name>
    <name evidence="12" type="ORF">FW778_10230</name>
</gene>
<dbReference type="GO" id="GO:0009432">
    <property type="term" value="P:SOS response"/>
    <property type="evidence" value="ECO:0007669"/>
    <property type="project" value="TreeGrafter"/>
</dbReference>
<feature type="coiled-coil region" evidence="10">
    <location>
        <begin position="155"/>
        <end position="185"/>
    </location>
</feature>
<feature type="domain" description="RecF/RecN/SMC N-terminal" evidence="11">
    <location>
        <begin position="1"/>
        <end position="512"/>
    </location>
</feature>
<dbReference type="GO" id="GO:0043590">
    <property type="term" value="C:bacterial nucleoid"/>
    <property type="evidence" value="ECO:0007669"/>
    <property type="project" value="TreeGrafter"/>
</dbReference>
<evidence type="ECO:0000313" key="12">
    <source>
        <dbReference type="EMBL" id="KAA9039201.1"/>
    </source>
</evidence>
<dbReference type="RefSeq" id="WP_150414610.1">
    <property type="nucleotide sequence ID" value="NZ_VYQF01000002.1"/>
</dbReference>
<comment type="similarity">
    <text evidence="2 9">Belongs to the RecN family.</text>
</comment>
<evidence type="ECO:0000256" key="9">
    <source>
        <dbReference type="PIRNR" id="PIRNR003128"/>
    </source>
</evidence>
<evidence type="ECO:0000256" key="5">
    <source>
        <dbReference type="ARBA" id="ARBA00022763"/>
    </source>
</evidence>
<evidence type="ECO:0000256" key="2">
    <source>
        <dbReference type="ARBA" id="ARBA00009441"/>
    </source>
</evidence>
<dbReference type="Proteomes" id="UP000326903">
    <property type="component" value="Unassembled WGS sequence"/>
</dbReference>